<evidence type="ECO:0008006" key="3">
    <source>
        <dbReference type="Google" id="ProtNLM"/>
    </source>
</evidence>
<organism evidence="1 2">
    <name type="scientific">Cyclobacterium xiamenense</name>
    <dbReference type="NCBI Taxonomy" id="1297121"/>
    <lineage>
        <taxon>Bacteria</taxon>
        <taxon>Pseudomonadati</taxon>
        <taxon>Bacteroidota</taxon>
        <taxon>Cytophagia</taxon>
        <taxon>Cytophagales</taxon>
        <taxon>Cyclobacteriaceae</taxon>
        <taxon>Cyclobacterium</taxon>
    </lineage>
</organism>
<reference evidence="2" key="1">
    <citation type="submission" date="2016-10" db="EMBL/GenBank/DDBJ databases">
        <authorList>
            <person name="Varghese N."/>
            <person name="Submissions S."/>
        </authorList>
    </citation>
    <scope>NUCLEOTIDE SEQUENCE [LARGE SCALE GENOMIC DNA]</scope>
    <source>
        <strain evidence="2">IBRC-M 10761</strain>
    </source>
</reference>
<dbReference type="STRING" id="1416801.SAMN05192553_103301"/>
<dbReference type="RefSeq" id="WP_092173624.1">
    <property type="nucleotide sequence ID" value="NZ_FNZH01000003.1"/>
</dbReference>
<accession>A0A1H6Y949</accession>
<sequence>MFKELIVVVSLFTCLSFSSNGQILRHFEVSDREGINLVNLHFSSYKGVSTIQRAYKGLPFHADASLGTVNILPTFIHHFSDGVLHAQLDHKNVESESLSKNLSYRLFSSGDADFDHNWQVGLDAGFLYDLHLNFGIGKARLDFANLPISNCIIKTASADVFLNYSNPVPNSVAMDTLAVAINMGSFYADDLQLSNARLLLVDVNYGSVNLSFGDTMAQRTTVNAMVGAGSVSIKLPEEKLPYLVKIKATAMCRTKVPRHLREIAENTYVSKGYQADAKNLMTFLIDVSVGSVSLE</sequence>
<evidence type="ECO:0000313" key="2">
    <source>
        <dbReference type="Proteomes" id="UP000199403"/>
    </source>
</evidence>
<evidence type="ECO:0000313" key="1">
    <source>
        <dbReference type="EMBL" id="SEJ33305.1"/>
    </source>
</evidence>
<dbReference type="AlphaFoldDB" id="A0A1H6Y949"/>
<dbReference type="OrthoDB" id="942237at2"/>
<gene>
    <name evidence="1" type="ORF">SAMN05192553_103301</name>
</gene>
<protein>
    <recommendedName>
        <fullName evidence="3">Adhesin domain-containing protein</fullName>
    </recommendedName>
</protein>
<proteinExistence type="predicted"/>
<dbReference type="EMBL" id="FNZH01000003">
    <property type="protein sequence ID" value="SEJ33305.1"/>
    <property type="molecule type" value="Genomic_DNA"/>
</dbReference>
<keyword evidence="2" id="KW-1185">Reference proteome</keyword>
<dbReference type="Proteomes" id="UP000199403">
    <property type="component" value="Unassembled WGS sequence"/>
</dbReference>
<name>A0A1H6Y949_9BACT</name>